<dbReference type="Proteomes" id="UP000019277">
    <property type="component" value="Unassembled WGS sequence"/>
</dbReference>
<dbReference type="STRING" id="909613.UO65_1142"/>
<keyword evidence="2" id="KW-1185">Reference proteome</keyword>
<dbReference type="AlphaFoldDB" id="W7IR54"/>
<organism evidence="1 2">
    <name type="scientific">Actinokineospora spheciospongiae</name>
    <dbReference type="NCBI Taxonomy" id="909613"/>
    <lineage>
        <taxon>Bacteria</taxon>
        <taxon>Bacillati</taxon>
        <taxon>Actinomycetota</taxon>
        <taxon>Actinomycetes</taxon>
        <taxon>Pseudonocardiales</taxon>
        <taxon>Pseudonocardiaceae</taxon>
        <taxon>Actinokineospora</taxon>
    </lineage>
</organism>
<protein>
    <submittedName>
        <fullName evidence="1">Uncharacterized protein</fullName>
    </submittedName>
</protein>
<proteinExistence type="predicted"/>
<dbReference type="RefSeq" id="WP_035279401.1">
    <property type="nucleotide sequence ID" value="NZ_AYXG01000043.1"/>
</dbReference>
<evidence type="ECO:0000313" key="1">
    <source>
        <dbReference type="EMBL" id="EWC63465.1"/>
    </source>
</evidence>
<name>W7IR54_9PSEU</name>
<dbReference type="EMBL" id="AYXG01000043">
    <property type="protein sequence ID" value="EWC63465.1"/>
    <property type="molecule type" value="Genomic_DNA"/>
</dbReference>
<evidence type="ECO:0000313" key="2">
    <source>
        <dbReference type="Proteomes" id="UP000019277"/>
    </source>
</evidence>
<dbReference type="OrthoDB" id="9950454at2"/>
<comment type="caution">
    <text evidence="1">The sequence shown here is derived from an EMBL/GenBank/DDBJ whole genome shotgun (WGS) entry which is preliminary data.</text>
</comment>
<accession>W7IR54</accession>
<dbReference type="eggNOG" id="ENOG502ZT3V">
    <property type="taxonomic scope" value="Bacteria"/>
</dbReference>
<gene>
    <name evidence="1" type="ORF">UO65_1142</name>
</gene>
<sequence length="285" mass="31184">MSARAGWVVPRRWLVALGVAAVVFLSWADLLLLFSPARSAVAALDRDAVWVEPGVAGVDADGVRRAFGERPLTMVVVAAGSPLAADESESCAAVTDAIDGIVNVLVVDGRFEHGCESDDLPLTTDRFGWDFANWTAYDNTTQFLRHDHRAMAEQLAAMYDNDLARGKLLREVRAFHSPAYRHLLPVALVGAVVVGVHGGSGLLERGLARLDDRRRERAAWRERRADLGAELALVAARMVHLPPTPELGDLSRDYLRALADWETARPGTSLSEVEARVRGLHERVR</sequence>
<reference evidence="1 2" key="1">
    <citation type="journal article" date="2014" name="Genome Announc.">
        <title>Draft Genome Sequence of the Antitrypanosomally Active Sponge-Associated Bacterium Actinokineospora sp. Strain EG49.</title>
        <authorList>
            <person name="Harjes J."/>
            <person name="Ryu T."/>
            <person name="Abdelmohsen U.R."/>
            <person name="Moitinho-Silva L."/>
            <person name="Horn H."/>
            <person name="Ravasi T."/>
            <person name="Hentschel U."/>
        </authorList>
    </citation>
    <scope>NUCLEOTIDE SEQUENCE [LARGE SCALE GENOMIC DNA]</scope>
    <source>
        <strain evidence="1 2">EG49</strain>
    </source>
</reference>